<name>A0ABW2ZCA9_9FLAO</name>
<keyword evidence="2" id="KW-0012">Acyltransferase</keyword>
<evidence type="ECO:0000256" key="1">
    <source>
        <dbReference type="ARBA" id="ARBA00022679"/>
    </source>
</evidence>
<feature type="domain" description="Beta-ketoacyl-[acyl-carrier-protein] synthase III C-terminal" evidence="3">
    <location>
        <begin position="255"/>
        <end position="354"/>
    </location>
</feature>
<evidence type="ECO:0000313" key="6">
    <source>
        <dbReference type="Proteomes" id="UP001597032"/>
    </source>
</evidence>
<reference evidence="6" key="1">
    <citation type="journal article" date="2019" name="Int. J. Syst. Evol. Microbiol.">
        <title>The Global Catalogue of Microorganisms (GCM) 10K type strain sequencing project: providing services to taxonomists for standard genome sequencing and annotation.</title>
        <authorList>
            <consortium name="The Broad Institute Genomics Platform"/>
            <consortium name="The Broad Institute Genome Sequencing Center for Infectious Disease"/>
            <person name="Wu L."/>
            <person name="Ma J."/>
        </authorList>
    </citation>
    <scope>NUCLEOTIDE SEQUENCE [LARGE SCALE GENOMIC DNA]</scope>
    <source>
        <strain evidence="6">CCUG 60022</strain>
    </source>
</reference>
<dbReference type="InterPro" id="IPR016039">
    <property type="entry name" value="Thiolase-like"/>
</dbReference>
<dbReference type="PANTHER" id="PTHR34069">
    <property type="entry name" value="3-OXOACYL-[ACYL-CARRIER-PROTEIN] SYNTHASE 3"/>
    <property type="match status" value="1"/>
</dbReference>
<accession>A0ABW2ZCA9</accession>
<protein>
    <submittedName>
        <fullName evidence="5">3-oxoacyl-ACP synthase III family protein</fullName>
    </submittedName>
</protein>
<evidence type="ECO:0000259" key="4">
    <source>
        <dbReference type="Pfam" id="PF08545"/>
    </source>
</evidence>
<keyword evidence="1" id="KW-0808">Transferase</keyword>
<comment type="caution">
    <text evidence="5">The sequence shown here is derived from an EMBL/GenBank/DDBJ whole genome shotgun (WGS) entry which is preliminary data.</text>
</comment>
<dbReference type="InterPro" id="IPR013747">
    <property type="entry name" value="ACP_syn_III_C"/>
</dbReference>
<dbReference type="Pfam" id="PF08541">
    <property type="entry name" value="ACP_syn_III_C"/>
    <property type="match status" value="1"/>
</dbReference>
<sequence length="354" mass="39471">MQSVITGTGSYIPTIIKKNEDFLNHQFLNSDGTSFQYENDVVIEKFKAITGIEERRYASDELNSSDLGFFAAEKAIADAKIDKEELDYIILAHNFGDVNSKTTQSDILPSLASRVKFRLGIKNPNCVAYDILFGCPGWVQGVIQAEAYIKSGIAKKCLVIGTETLSRVLDDNDRDSMIYSDGAGACVIEAVEGNQETGILSHAAQTNTLDECYYLFFGKSYNENDKTDTRYIKMHGRKIYEYGLSNVPLAMKKALDKSGVDISEVKKVFIHQANEKMDEAIIKRFYRLFKTKVPKNVMPMSIHKLGNSSVATVPTLFDLVKNGKIEEQEIHKGDVVIFASVGAGMNINAIVYRY</sequence>
<dbReference type="EMBL" id="JBHTIC010000019">
    <property type="protein sequence ID" value="MFD0762884.1"/>
    <property type="molecule type" value="Genomic_DNA"/>
</dbReference>
<gene>
    <name evidence="5" type="ORF">ACFQZW_12400</name>
</gene>
<dbReference type="SUPFAM" id="SSF53901">
    <property type="entry name" value="Thiolase-like"/>
    <property type="match status" value="1"/>
</dbReference>
<dbReference type="Gene3D" id="3.40.47.10">
    <property type="match status" value="1"/>
</dbReference>
<feature type="domain" description="Beta-ketoacyl-[acyl-carrier-protein] synthase III N-terminal" evidence="4">
    <location>
        <begin position="129"/>
        <end position="206"/>
    </location>
</feature>
<dbReference type="Proteomes" id="UP001597032">
    <property type="component" value="Unassembled WGS sequence"/>
</dbReference>
<evidence type="ECO:0000259" key="3">
    <source>
        <dbReference type="Pfam" id="PF08541"/>
    </source>
</evidence>
<keyword evidence="6" id="KW-1185">Reference proteome</keyword>
<dbReference type="RefSeq" id="WP_298266017.1">
    <property type="nucleotide sequence ID" value="NZ_JBHTIC010000019.1"/>
</dbReference>
<evidence type="ECO:0000313" key="5">
    <source>
        <dbReference type="EMBL" id="MFD0762884.1"/>
    </source>
</evidence>
<proteinExistence type="predicted"/>
<evidence type="ECO:0000256" key="2">
    <source>
        <dbReference type="ARBA" id="ARBA00023315"/>
    </source>
</evidence>
<dbReference type="InterPro" id="IPR013751">
    <property type="entry name" value="ACP_syn_III_N"/>
</dbReference>
<organism evidence="5 6">
    <name type="scientific">Lutibacter aestuarii</name>
    <dbReference type="NCBI Taxonomy" id="861111"/>
    <lineage>
        <taxon>Bacteria</taxon>
        <taxon>Pseudomonadati</taxon>
        <taxon>Bacteroidota</taxon>
        <taxon>Flavobacteriia</taxon>
        <taxon>Flavobacteriales</taxon>
        <taxon>Flavobacteriaceae</taxon>
        <taxon>Lutibacter</taxon>
    </lineage>
</organism>
<dbReference type="Pfam" id="PF08545">
    <property type="entry name" value="ACP_syn_III"/>
    <property type="match status" value="1"/>
</dbReference>
<dbReference type="PANTHER" id="PTHR34069:SF2">
    <property type="entry name" value="BETA-KETOACYL-[ACYL-CARRIER-PROTEIN] SYNTHASE III"/>
    <property type="match status" value="1"/>
</dbReference>
<dbReference type="CDD" id="cd00830">
    <property type="entry name" value="KAS_III"/>
    <property type="match status" value="1"/>
</dbReference>